<dbReference type="EMBL" id="LZYE01000323">
    <property type="protein sequence ID" value="OFC30617.1"/>
    <property type="molecule type" value="Genomic_DNA"/>
</dbReference>
<proteinExistence type="predicted"/>
<evidence type="ECO:0000313" key="2">
    <source>
        <dbReference type="EMBL" id="OFC30617.1"/>
    </source>
</evidence>
<evidence type="ECO:0000256" key="1">
    <source>
        <dbReference type="SAM" id="Phobius"/>
    </source>
</evidence>
<keyword evidence="1" id="KW-1133">Transmembrane helix</keyword>
<sequence>MNGGRAAGPTSAACGSQDACGCGAAFAGRAAANPLAGFSRTLLWAFGLIIAVVVPLVVAAEQLGVLDMPIWMPPFVQVDGRLWDPLVKCCLISG</sequence>
<protein>
    <submittedName>
        <fullName evidence="2">Uncharacterized protein</fullName>
    </submittedName>
</protein>
<keyword evidence="1" id="KW-0812">Transmembrane</keyword>
<dbReference type="Proteomes" id="UP000175616">
    <property type="component" value="Unassembled WGS sequence"/>
</dbReference>
<organism evidence="2 3">
    <name type="scientific">Acidithiobacillus caldus</name>
    <dbReference type="NCBI Taxonomy" id="33059"/>
    <lineage>
        <taxon>Bacteria</taxon>
        <taxon>Pseudomonadati</taxon>
        <taxon>Pseudomonadota</taxon>
        <taxon>Acidithiobacillia</taxon>
        <taxon>Acidithiobacillales</taxon>
        <taxon>Acidithiobacillaceae</taxon>
        <taxon>Acidithiobacillus</taxon>
    </lineage>
</organism>
<dbReference type="AlphaFoldDB" id="A0A1E7YKW6"/>
<keyword evidence="1" id="KW-0472">Membrane</keyword>
<evidence type="ECO:0000313" key="3">
    <source>
        <dbReference type="Proteomes" id="UP000175616"/>
    </source>
</evidence>
<dbReference type="RefSeq" id="WP_070114163.1">
    <property type="nucleotide sequence ID" value="NZ_CP133598.1"/>
</dbReference>
<feature type="transmembrane region" description="Helical" evidence="1">
    <location>
        <begin position="42"/>
        <end position="60"/>
    </location>
</feature>
<name>A0A1E7YKW6_9PROT</name>
<reference evidence="2 3" key="1">
    <citation type="submission" date="2016-06" db="EMBL/GenBank/DDBJ databases">
        <title>Gene turnover analysis identifies the evolutionary adaptation of the extremophile Acidithiobacillus caldus.</title>
        <authorList>
            <person name="Zhang X."/>
        </authorList>
    </citation>
    <scope>NUCLEOTIDE SEQUENCE [LARGE SCALE GENOMIC DNA]</scope>
    <source>
        <strain evidence="2 3">DX</strain>
    </source>
</reference>
<gene>
    <name evidence="2" type="ORF">BAE27_11445</name>
</gene>
<accession>A0A1E7YKW6</accession>
<comment type="caution">
    <text evidence="2">The sequence shown here is derived from an EMBL/GenBank/DDBJ whole genome shotgun (WGS) entry which is preliminary data.</text>
</comment>